<protein>
    <recommendedName>
        <fullName evidence="4">Extracellular membrane protein CFEM domain-containing protein</fullName>
    </recommendedName>
</protein>
<dbReference type="AlphaFoldDB" id="A0A6A6BRJ3"/>
<sequence length="117" mass="13403">MRFLAIISAAMAFAGTVNSFEYPPGNLDISGLPECMQDCMYKYERHYNVSASTAERFCKTDKAEVRAFKDQYLYPCYERLCSRAPLLIREWKAWLRHNCGSPWDGFQMPDQAAAAAQ</sequence>
<proteinExistence type="predicted"/>
<dbReference type="RefSeq" id="XP_033402428.1">
    <property type="nucleotide sequence ID" value="XM_033541679.1"/>
</dbReference>
<feature type="chain" id="PRO_5025530193" description="Extracellular membrane protein CFEM domain-containing protein" evidence="1">
    <location>
        <begin position="20"/>
        <end position="117"/>
    </location>
</feature>
<evidence type="ECO:0000256" key="1">
    <source>
        <dbReference type="SAM" id="SignalP"/>
    </source>
</evidence>
<evidence type="ECO:0000313" key="2">
    <source>
        <dbReference type="EMBL" id="KAF2146719.1"/>
    </source>
</evidence>
<organism evidence="2 3">
    <name type="scientific">Aplosporella prunicola CBS 121167</name>
    <dbReference type="NCBI Taxonomy" id="1176127"/>
    <lineage>
        <taxon>Eukaryota</taxon>
        <taxon>Fungi</taxon>
        <taxon>Dikarya</taxon>
        <taxon>Ascomycota</taxon>
        <taxon>Pezizomycotina</taxon>
        <taxon>Dothideomycetes</taxon>
        <taxon>Dothideomycetes incertae sedis</taxon>
        <taxon>Botryosphaeriales</taxon>
        <taxon>Aplosporellaceae</taxon>
        <taxon>Aplosporella</taxon>
    </lineage>
</organism>
<accession>A0A6A6BRJ3</accession>
<keyword evidence="1" id="KW-0732">Signal</keyword>
<evidence type="ECO:0000313" key="3">
    <source>
        <dbReference type="Proteomes" id="UP000799438"/>
    </source>
</evidence>
<keyword evidence="3" id="KW-1185">Reference proteome</keyword>
<evidence type="ECO:0008006" key="4">
    <source>
        <dbReference type="Google" id="ProtNLM"/>
    </source>
</evidence>
<dbReference type="GeneID" id="54299176"/>
<feature type="signal peptide" evidence="1">
    <location>
        <begin position="1"/>
        <end position="19"/>
    </location>
</feature>
<dbReference type="Proteomes" id="UP000799438">
    <property type="component" value="Unassembled WGS sequence"/>
</dbReference>
<name>A0A6A6BRJ3_9PEZI</name>
<gene>
    <name evidence="2" type="ORF">K452DRAFT_294267</name>
</gene>
<reference evidence="2" key="1">
    <citation type="journal article" date="2020" name="Stud. Mycol.">
        <title>101 Dothideomycetes genomes: a test case for predicting lifestyles and emergence of pathogens.</title>
        <authorList>
            <person name="Haridas S."/>
            <person name="Albert R."/>
            <person name="Binder M."/>
            <person name="Bloem J."/>
            <person name="Labutti K."/>
            <person name="Salamov A."/>
            <person name="Andreopoulos B."/>
            <person name="Baker S."/>
            <person name="Barry K."/>
            <person name="Bills G."/>
            <person name="Bluhm B."/>
            <person name="Cannon C."/>
            <person name="Castanera R."/>
            <person name="Culley D."/>
            <person name="Daum C."/>
            <person name="Ezra D."/>
            <person name="Gonzalez J."/>
            <person name="Henrissat B."/>
            <person name="Kuo A."/>
            <person name="Liang C."/>
            <person name="Lipzen A."/>
            <person name="Lutzoni F."/>
            <person name="Magnuson J."/>
            <person name="Mondo S."/>
            <person name="Nolan M."/>
            <person name="Ohm R."/>
            <person name="Pangilinan J."/>
            <person name="Park H.-J."/>
            <person name="Ramirez L."/>
            <person name="Alfaro M."/>
            <person name="Sun H."/>
            <person name="Tritt A."/>
            <person name="Yoshinaga Y."/>
            <person name="Zwiers L.-H."/>
            <person name="Turgeon B."/>
            <person name="Goodwin S."/>
            <person name="Spatafora J."/>
            <person name="Crous P."/>
            <person name="Grigoriev I."/>
        </authorList>
    </citation>
    <scope>NUCLEOTIDE SEQUENCE</scope>
    <source>
        <strain evidence="2">CBS 121167</strain>
    </source>
</reference>
<dbReference type="EMBL" id="ML995475">
    <property type="protein sequence ID" value="KAF2146719.1"/>
    <property type="molecule type" value="Genomic_DNA"/>
</dbReference>